<feature type="region of interest" description="Disordered" evidence="1">
    <location>
        <begin position="112"/>
        <end position="132"/>
    </location>
</feature>
<feature type="domain" description="LysM" evidence="2">
    <location>
        <begin position="351"/>
        <end position="395"/>
    </location>
</feature>
<accession>A0ABT0M9B7</accession>
<dbReference type="PANTHER" id="PTHR33734:SF22">
    <property type="entry name" value="MEMBRANE-BOUND LYTIC MUREIN TRANSGLYCOSYLASE D"/>
    <property type="match status" value="1"/>
</dbReference>
<keyword evidence="4" id="KW-1185">Reference proteome</keyword>
<dbReference type="InterPro" id="IPR018392">
    <property type="entry name" value="LysM"/>
</dbReference>
<dbReference type="Proteomes" id="UP001203004">
    <property type="component" value="Unassembled WGS sequence"/>
</dbReference>
<feature type="domain" description="LysM" evidence="2">
    <location>
        <begin position="131"/>
        <end position="175"/>
    </location>
</feature>
<dbReference type="CDD" id="cd00118">
    <property type="entry name" value="LysM"/>
    <property type="match status" value="5"/>
</dbReference>
<evidence type="ECO:0000313" key="4">
    <source>
        <dbReference type="Proteomes" id="UP001203004"/>
    </source>
</evidence>
<feature type="domain" description="LysM" evidence="2">
    <location>
        <begin position="241"/>
        <end position="285"/>
    </location>
</feature>
<evidence type="ECO:0000313" key="3">
    <source>
        <dbReference type="EMBL" id="MCL1631456.1"/>
    </source>
</evidence>
<dbReference type="Gene3D" id="3.10.350.10">
    <property type="entry name" value="LysM domain"/>
    <property type="match status" value="5"/>
</dbReference>
<dbReference type="SMART" id="SM00257">
    <property type="entry name" value="LysM"/>
    <property type="match status" value="5"/>
</dbReference>
<organism evidence="3 4">
    <name type="scientific">Sporolactobacillus mangiferae</name>
    <dbReference type="NCBI Taxonomy" id="2940498"/>
    <lineage>
        <taxon>Bacteria</taxon>
        <taxon>Bacillati</taxon>
        <taxon>Bacillota</taxon>
        <taxon>Bacilli</taxon>
        <taxon>Bacillales</taxon>
        <taxon>Sporolactobacillaceae</taxon>
        <taxon>Sporolactobacillus</taxon>
    </lineage>
</organism>
<evidence type="ECO:0000259" key="2">
    <source>
        <dbReference type="PROSITE" id="PS51782"/>
    </source>
</evidence>
<comment type="caution">
    <text evidence="3">The sequence shown here is derived from an EMBL/GenBank/DDBJ whole genome shotgun (WGS) entry which is preliminary data.</text>
</comment>
<dbReference type="PROSITE" id="PS51782">
    <property type="entry name" value="LYSM"/>
    <property type="match status" value="5"/>
</dbReference>
<dbReference type="Pfam" id="PF01476">
    <property type="entry name" value="LysM"/>
    <property type="match status" value="5"/>
</dbReference>
<dbReference type="RefSeq" id="WP_249099402.1">
    <property type="nucleotide sequence ID" value="NZ_JAMAST010000003.1"/>
</dbReference>
<dbReference type="Pfam" id="PF18013">
    <property type="entry name" value="Phage_lysozyme2"/>
    <property type="match status" value="1"/>
</dbReference>
<protein>
    <submittedName>
        <fullName evidence="3">Phage tail tip lysozyme</fullName>
    </submittedName>
</protein>
<proteinExistence type="predicted"/>
<feature type="domain" description="LysM" evidence="2">
    <location>
        <begin position="296"/>
        <end position="340"/>
    </location>
</feature>
<dbReference type="PANTHER" id="PTHR33734">
    <property type="entry name" value="LYSM DOMAIN-CONTAINING GPI-ANCHORED PROTEIN 2"/>
    <property type="match status" value="1"/>
</dbReference>
<sequence>MLYADIWEGGVGPGYGLVQWTPASKLISWCDAQGLDYKDIGSQCARIEYEMMNGIQFYPSYSYSMTSTQFITSTESAETLGLVFLANYERPKNPDQPQRGDQAQYWYNQLAEGGKPSAPTEPTPSKPTDTNTYTVESGDTLSGIALKFGVTVSQLQSWNSISDPNKIYVGQVLKLKPDESDNSETSNTYVIKSGDTLSGIAQQFNVTVSQLQSWNNISDPNKIYVGQKIIVYKNGGGTGTMVYTVKSGDTLSAIAERFGVSLSNIEQWNDISDPDKIYVGQTLKMYSSGGGGGSEISYTIQSGDTLSGIAAKFGVSVSQLQAWNSIADANKIYAGEVLSIFTSGAGGGGSRTYTVESGDTLSGIAAKFGVSVSQLQSWNNVANANKIYAAQVLVV</sequence>
<dbReference type="EMBL" id="JAMAST010000003">
    <property type="protein sequence ID" value="MCL1631456.1"/>
    <property type="molecule type" value="Genomic_DNA"/>
</dbReference>
<dbReference type="InterPro" id="IPR036779">
    <property type="entry name" value="LysM_dom_sf"/>
</dbReference>
<name>A0ABT0M9B7_9BACL</name>
<dbReference type="InterPro" id="IPR041219">
    <property type="entry name" value="Phage_lysozyme2"/>
</dbReference>
<dbReference type="Gene3D" id="1.10.530.10">
    <property type="match status" value="1"/>
</dbReference>
<evidence type="ECO:0000256" key="1">
    <source>
        <dbReference type="SAM" id="MobiDB-lite"/>
    </source>
</evidence>
<feature type="domain" description="LysM" evidence="2">
    <location>
        <begin position="187"/>
        <end position="231"/>
    </location>
</feature>
<gene>
    <name evidence="3" type="ORF">M3N64_05755</name>
</gene>
<dbReference type="SUPFAM" id="SSF54106">
    <property type="entry name" value="LysM domain"/>
    <property type="match status" value="5"/>
</dbReference>
<reference evidence="3 4" key="1">
    <citation type="submission" date="2022-05" db="EMBL/GenBank/DDBJ databases">
        <title>Sporolactobacillus sp nov CPB3-1, isolated from tree bark (Mangifera indica L.).</title>
        <authorList>
            <person name="Phuengjayaem S."/>
            <person name="Tanasupawat S."/>
        </authorList>
    </citation>
    <scope>NUCLEOTIDE SEQUENCE [LARGE SCALE GENOMIC DNA]</scope>
    <source>
        <strain evidence="3 4">CPB3-1</strain>
    </source>
</reference>